<dbReference type="InterPro" id="IPR017938">
    <property type="entry name" value="Riboflavin_synthase-like_b-brl"/>
</dbReference>
<dbReference type="InterPro" id="IPR036010">
    <property type="entry name" value="2Fe-2S_ferredoxin-like_sf"/>
</dbReference>
<evidence type="ECO:0000256" key="1">
    <source>
        <dbReference type="ARBA" id="ARBA00001974"/>
    </source>
</evidence>
<dbReference type="SUPFAM" id="SSF52343">
    <property type="entry name" value="Ferredoxin reductase-like, C-terminal NADP-linked domain"/>
    <property type="match status" value="1"/>
</dbReference>
<keyword evidence="5 11" id="KW-0560">Oxidoreductase</keyword>
<dbReference type="InterPro" id="IPR012675">
    <property type="entry name" value="Beta-grasp_dom_sf"/>
</dbReference>
<keyword evidence="3" id="KW-0001">2Fe-2S</keyword>
<dbReference type="InterPro" id="IPR001041">
    <property type="entry name" value="2Fe-2S_ferredoxin-type"/>
</dbReference>
<evidence type="ECO:0000256" key="3">
    <source>
        <dbReference type="ARBA" id="ARBA00022714"/>
    </source>
</evidence>
<dbReference type="SUPFAM" id="SSF63380">
    <property type="entry name" value="Riboflavin synthase domain-like"/>
    <property type="match status" value="1"/>
</dbReference>
<dbReference type="PRINTS" id="PR00409">
    <property type="entry name" value="PHDIOXRDTASE"/>
</dbReference>
<reference evidence="11 12" key="1">
    <citation type="submission" date="2023-07" db="EMBL/GenBank/DDBJ databases">
        <authorList>
            <person name="Girao M."/>
            <person name="Carvalho M.F."/>
        </authorList>
    </citation>
    <scope>NUCLEOTIDE SEQUENCE [LARGE SCALE GENOMIC DNA]</scope>
    <source>
        <strain evidence="11 12">YIM65754</strain>
    </source>
</reference>
<dbReference type="RefSeq" id="WP_330133836.1">
    <property type="nucleotide sequence ID" value="NZ_JAUTXY010000005.1"/>
</dbReference>
<dbReference type="EC" id="1.-.-.-" evidence="11"/>
<dbReference type="Gene3D" id="3.10.20.30">
    <property type="match status" value="1"/>
</dbReference>
<keyword evidence="6" id="KW-0408">Iron</keyword>
<dbReference type="Gene3D" id="2.40.30.10">
    <property type="entry name" value="Translation factors"/>
    <property type="match status" value="1"/>
</dbReference>
<dbReference type="CDD" id="cd06185">
    <property type="entry name" value="PDR_like"/>
    <property type="match status" value="1"/>
</dbReference>
<feature type="domain" description="FAD-binding FR-type" evidence="10">
    <location>
        <begin position="52"/>
        <end position="155"/>
    </location>
</feature>
<keyword evidence="2" id="KW-0285">Flavoprotein</keyword>
<comment type="cofactor">
    <cofactor evidence="1">
        <name>FAD</name>
        <dbReference type="ChEBI" id="CHEBI:57692"/>
    </cofactor>
</comment>
<dbReference type="Gene3D" id="3.40.50.80">
    <property type="entry name" value="Nucleotide-binding domain of ferredoxin-NADP reductase (FNR) module"/>
    <property type="match status" value="1"/>
</dbReference>
<evidence type="ECO:0000313" key="12">
    <source>
        <dbReference type="Proteomes" id="UP001336020"/>
    </source>
</evidence>
<evidence type="ECO:0000256" key="4">
    <source>
        <dbReference type="ARBA" id="ARBA00022723"/>
    </source>
</evidence>
<dbReference type="Pfam" id="PF00111">
    <property type="entry name" value="Fer2"/>
    <property type="match status" value="1"/>
</dbReference>
<dbReference type="SUPFAM" id="SSF54292">
    <property type="entry name" value="2Fe-2S ferredoxin-like"/>
    <property type="match status" value="1"/>
</dbReference>
<evidence type="ECO:0000256" key="8">
    <source>
        <dbReference type="SAM" id="MobiDB-lite"/>
    </source>
</evidence>
<name>A0ABU7LAL8_9NOCA</name>
<dbReference type="PROSITE" id="PS51085">
    <property type="entry name" value="2FE2S_FER_2"/>
    <property type="match status" value="1"/>
</dbReference>
<accession>A0ABU7LAL8</accession>
<evidence type="ECO:0000259" key="9">
    <source>
        <dbReference type="PROSITE" id="PS51085"/>
    </source>
</evidence>
<dbReference type="PROSITE" id="PS00197">
    <property type="entry name" value="2FE2S_FER_1"/>
    <property type="match status" value="1"/>
</dbReference>
<protein>
    <submittedName>
        <fullName evidence="11">PDR/VanB family oxidoreductase</fullName>
        <ecNumber evidence="11">1.-.-.-</ecNumber>
    </submittedName>
</protein>
<comment type="caution">
    <text evidence="11">The sequence shown here is derived from an EMBL/GenBank/DDBJ whole genome shotgun (WGS) entry which is preliminary data.</text>
</comment>
<dbReference type="Proteomes" id="UP001336020">
    <property type="component" value="Unassembled WGS sequence"/>
</dbReference>
<dbReference type="PANTHER" id="PTHR47354">
    <property type="entry name" value="NADH OXIDOREDUCTASE HCR"/>
    <property type="match status" value="1"/>
</dbReference>
<dbReference type="EMBL" id="JAUTXY010000005">
    <property type="protein sequence ID" value="MEE2058598.1"/>
    <property type="molecule type" value="Genomic_DNA"/>
</dbReference>
<dbReference type="PROSITE" id="PS51384">
    <property type="entry name" value="FAD_FR"/>
    <property type="match status" value="1"/>
</dbReference>
<dbReference type="InterPro" id="IPR039261">
    <property type="entry name" value="FNR_nucleotide-bd"/>
</dbReference>
<dbReference type="InterPro" id="IPR008333">
    <property type="entry name" value="Cbr1-like_FAD-bd_dom"/>
</dbReference>
<feature type="domain" description="2Fe-2S ferredoxin-type" evidence="9">
    <location>
        <begin position="278"/>
        <end position="360"/>
    </location>
</feature>
<dbReference type="PANTHER" id="PTHR47354:SF1">
    <property type="entry name" value="CARNITINE MONOOXYGENASE REDUCTASE SUBUNIT"/>
    <property type="match status" value="1"/>
</dbReference>
<evidence type="ECO:0000256" key="5">
    <source>
        <dbReference type="ARBA" id="ARBA00023002"/>
    </source>
</evidence>
<keyword evidence="12" id="KW-1185">Reference proteome</keyword>
<dbReference type="Pfam" id="PF00970">
    <property type="entry name" value="FAD_binding_6"/>
    <property type="match status" value="1"/>
</dbReference>
<dbReference type="InterPro" id="IPR006058">
    <property type="entry name" value="2Fe2S_fd_BS"/>
</dbReference>
<evidence type="ECO:0000256" key="6">
    <source>
        <dbReference type="ARBA" id="ARBA00023004"/>
    </source>
</evidence>
<organism evidence="11 12">
    <name type="scientific">Rhodococcus artemisiae</name>
    <dbReference type="NCBI Taxonomy" id="714159"/>
    <lineage>
        <taxon>Bacteria</taxon>
        <taxon>Bacillati</taxon>
        <taxon>Actinomycetota</taxon>
        <taxon>Actinomycetes</taxon>
        <taxon>Mycobacteriales</taxon>
        <taxon>Nocardiaceae</taxon>
        <taxon>Rhodococcus</taxon>
    </lineage>
</organism>
<evidence type="ECO:0000256" key="7">
    <source>
        <dbReference type="ARBA" id="ARBA00023014"/>
    </source>
</evidence>
<proteinExistence type="predicted"/>
<evidence type="ECO:0000259" key="10">
    <source>
        <dbReference type="PROSITE" id="PS51384"/>
    </source>
</evidence>
<feature type="region of interest" description="Disordered" evidence="8">
    <location>
        <begin position="1"/>
        <end position="21"/>
    </location>
</feature>
<dbReference type="InterPro" id="IPR017927">
    <property type="entry name" value="FAD-bd_FR_type"/>
</dbReference>
<evidence type="ECO:0000313" key="11">
    <source>
        <dbReference type="EMBL" id="MEE2058598.1"/>
    </source>
</evidence>
<evidence type="ECO:0000256" key="2">
    <source>
        <dbReference type="ARBA" id="ARBA00022630"/>
    </source>
</evidence>
<keyword evidence="7" id="KW-0411">Iron-sulfur</keyword>
<dbReference type="GO" id="GO:0016491">
    <property type="term" value="F:oxidoreductase activity"/>
    <property type="evidence" value="ECO:0007669"/>
    <property type="project" value="UniProtKB-KW"/>
</dbReference>
<keyword evidence="4" id="KW-0479">Metal-binding</keyword>
<sequence>MMSLLDRRDRPRDLRGRSRPDRGMGVLKVLVDRYVGVVTPLGTGTENVARPDPEMRLTVSRKEVVAADDDVVRLTLQAPDGTVLPSWHPGAHIDVHLESGRRRQYSLCGDPADADRYVVAVRRVPDGGGGSLEMHALEPGDTVSVRGPRNGFPFVADGPALFVAGGIGITPILAMTRAAELAGTDWLLVYTGRSRSAMPFVRELEQRYGARVFIRPDDEYGLPTAADLLAAAPIGGAVYCCGPTPMLESVRTGFDHTDAHALHFERFGAPPIVDGRPFEVQLASTGEVLAVSADESALDVIRRHRPDVAYSCRQGFCGTCRTRVLSGNPDHRENRLTDDERSEEILVCVSRADGRLVLDL</sequence>
<gene>
    <name evidence="11" type="ORF">Q7514_13820</name>
</gene>
<dbReference type="InterPro" id="IPR050415">
    <property type="entry name" value="MRET"/>
</dbReference>
<dbReference type="CDD" id="cd00207">
    <property type="entry name" value="fer2"/>
    <property type="match status" value="1"/>
</dbReference>